<keyword evidence="3" id="KW-0808">Transferase</keyword>
<organism evidence="12 13">
    <name type="scientific">Rhododendron simsii</name>
    <name type="common">Sims's rhododendron</name>
    <dbReference type="NCBI Taxonomy" id="118357"/>
    <lineage>
        <taxon>Eukaryota</taxon>
        <taxon>Viridiplantae</taxon>
        <taxon>Streptophyta</taxon>
        <taxon>Embryophyta</taxon>
        <taxon>Tracheophyta</taxon>
        <taxon>Spermatophyta</taxon>
        <taxon>Magnoliopsida</taxon>
        <taxon>eudicotyledons</taxon>
        <taxon>Gunneridae</taxon>
        <taxon>Pentapetalae</taxon>
        <taxon>asterids</taxon>
        <taxon>Ericales</taxon>
        <taxon>Ericaceae</taxon>
        <taxon>Ericoideae</taxon>
        <taxon>Rhodoreae</taxon>
        <taxon>Rhododendron</taxon>
    </lineage>
</organism>
<accession>A0A834LWS3</accession>
<evidence type="ECO:0000256" key="5">
    <source>
        <dbReference type="ARBA" id="ARBA00022989"/>
    </source>
</evidence>
<name>A0A834LWS3_RHOSS</name>
<evidence type="ECO:0000259" key="11">
    <source>
        <dbReference type="Pfam" id="PF13813"/>
    </source>
</evidence>
<dbReference type="GO" id="GO:0006629">
    <property type="term" value="P:lipid metabolic process"/>
    <property type="evidence" value="ECO:0007669"/>
    <property type="project" value="UniProtKB-KW"/>
</dbReference>
<keyword evidence="7 10" id="KW-0472">Membrane</keyword>
<evidence type="ECO:0000256" key="4">
    <source>
        <dbReference type="ARBA" id="ARBA00022692"/>
    </source>
</evidence>
<comment type="similarity">
    <text evidence="2">Belongs to the wax synthase family.</text>
</comment>
<evidence type="ECO:0000256" key="1">
    <source>
        <dbReference type="ARBA" id="ARBA00004141"/>
    </source>
</evidence>
<dbReference type="AlphaFoldDB" id="A0A834LWS3"/>
<keyword evidence="5 10" id="KW-1133">Transmembrane helix</keyword>
<feature type="transmembrane region" description="Helical" evidence="10">
    <location>
        <begin position="222"/>
        <end position="239"/>
    </location>
</feature>
<dbReference type="GO" id="GO:0008374">
    <property type="term" value="F:O-acyltransferase activity"/>
    <property type="evidence" value="ECO:0007669"/>
    <property type="project" value="InterPro"/>
</dbReference>
<evidence type="ECO:0000256" key="10">
    <source>
        <dbReference type="SAM" id="Phobius"/>
    </source>
</evidence>
<dbReference type="OrthoDB" id="1077582at2759"/>
<comment type="caution">
    <text evidence="12">The sequence shown here is derived from an EMBL/GenBank/DDBJ whole genome shotgun (WGS) entry which is preliminary data.</text>
</comment>
<evidence type="ECO:0000256" key="7">
    <source>
        <dbReference type="ARBA" id="ARBA00023136"/>
    </source>
</evidence>
<dbReference type="InterPro" id="IPR032805">
    <property type="entry name" value="Wax_synthase_dom"/>
</dbReference>
<evidence type="ECO:0000256" key="8">
    <source>
        <dbReference type="ARBA" id="ARBA00023315"/>
    </source>
</evidence>
<keyword evidence="13" id="KW-1185">Reference proteome</keyword>
<evidence type="ECO:0000256" key="6">
    <source>
        <dbReference type="ARBA" id="ARBA00023098"/>
    </source>
</evidence>
<proteinExistence type="inferred from homology"/>
<dbReference type="Pfam" id="PF13813">
    <property type="entry name" value="MBOAT_2"/>
    <property type="match status" value="1"/>
</dbReference>
<keyword evidence="6" id="KW-0443">Lipid metabolism</keyword>
<feature type="transmembrane region" description="Helical" evidence="10">
    <location>
        <begin position="251"/>
        <end position="277"/>
    </location>
</feature>
<evidence type="ECO:0000256" key="2">
    <source>
        <dbReference type="ARBA" id="ARBA00007282"/>
    </source>
</evidence>
<dbReference type="EMBL" id="WJXA01000002">
    <property type="protein sequence ID" value="KAF7151395.1"/>
    <property type="molecule type" value="Genomic_DNA"/>
</dbReference>
<keyword evidence="8" id="KW-0012">Acyltransferase</keyword>
<evidence type="ECO:0000256" key="3">
    <source>
        <dbReference type="ARBA" id="ARBA00022679"/>
    </source>
</evidence>
<dbReference type="PANTHER" id="PTHR31595:SF77">
    <property type="entry name" value="ACYL-COA--STEROL O-ACYLTRANSFERASE 1-LIKE"/>
    <property type="match status" value="1"/>
</dbReference>
<evidence type="ECO:0000256" key="9">
    <source>
        <dbReference type="SAM" id="MobiDB-lite"/>
    </source>
</evidence>
<dbReference type="Proteomes" id="UP000626092">
    <property type="component" value="Unassembled WGS sequence"/>
</dbReference>
<feature type="transmembrane region" description="Helical" evidence="10">
    <location>
        <begin position="360"/>
        <end position="380"/>
    </location>
</feature>
<feature type="transmembrane region" description="Helical" evidence="10">
    <location>
        <begin position="392"/>
        <end position="411"/>
    </location>
</feature>
<evidence type="ECO:0000313" key="13">
    <source>
        <dbReference type="Proteomes" id="UP000626092"/>
    </source>
</evidence>
<feature type="domain" description="Wax synthase" evidence="11">
    <location>
        <begin position="282"/>
        <end position="368"/>
    </location>
</feature>
<feature type="region of interest" description="Disordered" evidence="9">
    <location>
        <begin position="189"/>
        <end position="213"/>
    </location>
</feature>
<reference evidence="12" key="1">
    <citation type="submission" date="2019-11" db="EMBL/GenBank/DDBJ databases">
        <authorList>
            <person name="Liu Y."/>
            <person name="Hou J."/>
            <person name="Li T.-Q."/>
            <person name="Guan C.-H."/>
            <person name="Wu X."/>
            <person name="Wu H.-Z."/>
            <person name="Ling F."/>
            <person name="Zhang R."/>
            <person name="Shi X.-G."/>
            <person name="Ren J.-P."/>
            <person name="Chen E.-F."/>
            <person name="Sun J.-M."/>
        </authorList>
    </citation>
    <scope>NUCLEOTIDE SEQUENCE</scope>
    <source>
        <strain evidence="12">Adult_tree_wgs_1</strain>
        <tissue evidence="12">Leaves</tissue>
    </source>
</reference>
<protein>
    <recommendedName>
        <fullName evidence="11">Wax synthase domain-containing protein</fullName>
    </recommendedName>
</protein>
<dbReference type="GO" id="GO:0016020">
    <property type="term" value="C:membrane"/>
    <property type="evidence" value="ECO:0007669"/>
    <property type="project" value="UniProtKB-SubCell"/>
</dbReference>
<comment type="subcellular location">
    <subcellularLocation>
        <location evidence="1">Membrane</location>
        <topology evidence="1">Multi-pass membrane protein</topology>
    </subcellularLocation>
</comment>
<evidence type="ECO:0000313" key="12">
    <source>
        <dbReference type="EMBL" id="KAF7151395.1"/>
    </source>
</evidence>
<dbReference type="InterPro" id="IPR044851">
    <property type="entry name" value="Wax_synthase"/>
</dbReference>
<feature type="transmembrane region" description="Helical" evidence="10">
    <location>
        <begin position="333"/>
        <end position="354"/>
    </location>
</feature>
<keyword evidence="4 10" id="KW-0812">Transmembrane</keyword>
<sequence length="463" mass="52328">MGGRGLFLLPRAPPFSPFHFFFFPSSSSLVGSPLSPFFPLSSPITHFAPSPLASRWLLHLVVPPRTWGRLFAQALMGVFTMVACSGRYQQRRLRWGLVALVRSTFGGLVICGGRSLCRLHSARVVVSGAWVSGVAWWGWWHRWGFGSNSIRIINFSRISNSRIQQDPPLKPHANLDNSLTSQNRDDPYPLDQDCHHSQNTPPKGHRRENPDPIITQNGNTSIWNYAIKVVFLALFWSVYEYSDHINPKVMFVSYCFHVYFMLKIMLATAAAAARALFGLELEPPFDKPYLSTSVQNFWGKRWNLVASRTLRSTVYEPALCVSSQVIGRKWASLPAVMCTFVVSGLMHEIIFYYIGRLQPTWEVTRFFLLHGACVVAEIWIKKVVSDRWQLPRLISTPMTLGFVMVTGYWLFFPQLLRCKSYVKALEEYAVVGAFVKDIVAGVVKSIVSVNSLNGMGKIFPGVQ</sequence>
<gene>
    <name evidence="12" type="ORF">RHSIM_Rhsim02G0097400</name>
</gene>
<dbReference type="PANTHER" id="PTHR31595">
    <property type="entry name" value="LONG-CHAIN-ALCOHOL O-FATTY-ACYLTRANSFERASE 3-RELATED"/>
    <property type="match status" value="1"/>
</dbReference>